<accession>A0A9P2YKA2</accession>
<dbReference type="EMBL" id="BEYQ01000008">
    <property type="protein sequence ID" value="GBD53684.1"/>
    <property type="molecule type" value="Genomic_DNA"/>
</dbReference>
<dbReference type="AlphaFoldDB" id="A0A9P2YKA2"/>
<organism evidence="1 2">
    <name type="scientific">Microcystis aeruginosa NIES-298</name>
    <dbReference type="NCBI Taxonomy" id="449468"/>
    <lineage>
        <taxon>Bacteria</taxon>
        <taxon>Bacillati</taxon>
        <taxon>Cyanobacteriota</taxon>
        <taxon>Cyanophyceae</taxon>
        <taxon>Oscillatoriophycideae</taxon>
        <taxon>Chroococcales</taxon>
        <taxon>Microcystaceae</taxon>
        <taxon>Microcystis</taxon>
    </lineage>
</organism>
<dbReference type="Proteomes" id="UP000236321">
    <property type="component" value="Unassembled WGS sequence"/>
</dbReference>
<evidence type="ECO:0000313" key="2">
    <source>
        <dbReference type="Proteomes" id="UP000236321"/>
    </source>
</evidence>
<comment type="caution">
    <text evidence="1">The sequence shown here is derived from an EMBL/GenBank/DDBJ whole genome shotgun (WGS) entry which is preliminary data.</text>
</comment>
<name>A0A9P2YKA2_MICAE</name>
<gene>
    <name evidence="1" type="ORF">BGM30_27770</name>
</gene>
<proteinExistence type="predicted"/>
<protein>
    <submittedName>
        <fullName evidence="1">Uncharacterized protein</fullName>
    </submittedName>
</protein>
<reference evidence="2" key="1">
    <citation type="submission" date="2017-12" db="EMBL/GenBank/DDBJ databases">
        <title>Improved Draft Genome Sequence of Microcystis aeruginosa NIES-298, a Microcystin-Producing Cyanobacterium from Lake Kasumigaura, Japan.</title>
        <authorList>
            <person name="Yamaguchi H."/>
            <person name="Suzuki S."/>
            <person name="Kawachi M."/>
        </authorList>
    </citation>
    <scope>NUCLEOTIDE SEQUENCE [LARGE SCALE GENOMIC DNA]</scope>
    <source>
        <strain evidence="2">NIES-298</strain>
    </source>
</reference>
<evidence type="ECO:0000313" key="1">
    <source>
        <dbReference type="EMBL" id="GBD53684.1"/>
    </source>
</evidence>
<sequence>MQEVYCIPIFRYFYGLSLRDELWPNTVLALPLPVPEFPQTRDFPHNKGVLVLANTPAEIISGGLILPQKSTTARLTAGEGQA</sequence>